<dbReference type="AlphaFoldDB" id="A0A975PXC9"/>
<dbReference type="InterPro" id="IPR009959">
    <property type="entry name" value="Cyclase_SnoaL-like"/>
</dbReference>
<dbReference type="EMBL" id="CP046600">
    <property type="protein sequence ID" value="QUR68065.1"/>
    <property type="molecule type" value="Genomic_DNA"/>
</dbReference>
<keyword evidence="2" id="KW-1185">Reference proteome</keyword>
<protein>
    <submittedName>
        <fullName evidence="1">Polyketide cyclase</fullName>
    </submittedName>
</protein>
<sequence>MLRPSSVLAITYIVGLVSSQRPSRGPIVTTPTFPSPPSPNVLAARQKLVLDHFHDEVRQDWDDVLSTFPHPRYELIPQMAVHDGERSVRGYYHYTRTAFPDQDHEIIAVRHSADAVIVEFWLMGTHRGYLGTVPPTGSRFRVRMTAYFVFDETETLVCERVYFDRLTMIKQLLGGLQLRKPANWLLAARCLRGLLTMGSEEPDPALTNTVPPELA</sequence>
<accession>A0A975PXC9</accession>
<dbReference type="PANTHER" id="PTHR38436">
    <property type="entry name" value="POLYKETIDE CYCLASE SNOAL-LIKE DOMAIN"/>
    <property type="match status" value="1"/>
</dbReference>
<name>A0A975PXC9_9MYCO</name>
<organism evidence="1 2">
    <name type="scientific">Mycobacterium spongiae</name>
    <dbReference type="NCBI Taxonomy" id="886343"/>
    <lineage>
        <taxon>Bacteria</taxon>
        <taxon>Bacillati</taxon>
        <taxon>Actinomycetota</taxon>
        <taxon>Actinomycetes</taxon>
        <taxon>Mycobacteriales</taxon>
        <taxon>Mycobacteriaceae</taxon>
        <taxon>Mycobacterium</taxon>
    </lineage>
</organism>
<dbReference type="InterPro" id="IPR032710">
    <property type="entry name" value="NTF2-like_dom_sf"/>
</dbReference>
<dbReference type="Pfam" id="PF07366">
    <property type="entry name" value="SnoaL"/>
    <property type="match status" value="1"/>
</dbReference>
<dbReference type="SUPFAM" id="SSF54427">
    <property type="entry name" value="NTF2-like"/>
    <property type="match status" value="1"/>
</dbReference>
<dbReference type="GO" id="GO:0030638">
    <property type="term" value="P:polyketide metabolic process"/>
    <property type="evidence" value="ECO:0007669"/>
    <property type="project" value="InterPro"/>
</dbReference>
<evidence type="ECO:0000313" key="1">
    <source>
        <dbReference type="EMBL" id="QUR68065.1"/>
    </source>
</evidence>
<dbReference type="PANTHER" id="PTHR38436:SF1">
    <property type="entry name" value="ESTER CYCLASE"/>
    <property type="match status" value="1"/>
</dbReference>
<dbReference type="Proteomes" id="UP000682202">
    <property type="component" value="Chromosome"/>
</dbReference>
<evidence type="ECO:0000313" key="2">
    <source>
        <dbReference type="Proteomes" id="UP000682202"/>
    </source>
</evidence>
<gene>
    <name evidence="1" type="ORF">F6B93_14080</name>
</gene>
<dbReference type="KEGG" id="mspg:F6B93_14080"/>
<proteinExistence type="predicted"/>
<reference evidence="1" key="1">
    <citation type="submission" date="2019-12" db="EMBL/GenBank/DDBJ databases">
        <title>Mycobacterium spongiae sp. nov.</title>
        <authorList>
            <person name="Stinear T."/>
        </authorList>
    </citation>
    <scope>NUCLEOTIDE SEQUENCE</scope>
    <source>
        <strain evidence="1">FSD4b-SM</strain>
    </source>
</reference>
<dbReference type="Gene3D" id="3.10.450.50">
    <property type="match status" value="1"/>
</dbReference>